<feature type="compositionally biased region" description="Low complexity" evidence="4">
    <location>
        <begin position="181"/>
        <end position="192"/>
    </location>
</feature>
<comment type="similarity">
    <text evidence="1">Belongs to the ADIP family.</text>
</comment>
<evidence type="ECO:0000256" key="3">
    <source>
        <dbReference type="SAM" id="Coils"/>
    </source>
</evidence>
<feature type="region of interest" description="Disordered" evidence="4">
    <location>
        <begin position="407"/>
        <end position="505"/>
    </location>
</feature>
<dbReference type="PANTHER" id="PTHR47057">
    <property type="entry name" value="AFADIN/ALPHA-ACTININ-BINDING"/>
    <property type="match status" value="1"/>
</dbReference>
<keyword evidence="6" id="KW-1185">Reference proteome</keyword>
<proteinExistence type="inferred from homology"/>
<keyword evidence="2 3" id="KW-0175">Coiled coil</keyword>
<accession>A0A6G1H693</accession>
<sequence>MDSFSLKTASTYVNNLLLARGLLRNGKSIEFARPQKAEGGAEATMAAIINLVHDLVLRRDREQDQREALVQNVRTLRTEATRNTLNTERLQTRVDDLARQLSLAQSQERSARAALRTAESSGRALREEMIRLKTTVQQVRTACANDVRKRDVQIQRLKTHLTAQQRGNKTGLVGASITITPGSTATGSGSAASREEVSPDVDDPEYSLRQETTEFLTKLSQELSDENDNLIGLVRSTLATLRELQGLPESVQMAGEAAQDDDDEHAAASMLHALPTSYDALATDMDGVLETLRSLLTNPNFVPIDEVSIREEEIMRLRVGWEKMESKWKEAITMMDGWRKRMAEGGDTVNLEELKMGLGLGVGLETADTSIHSADTSLHSADFDLEDGVEPEEGEDELDAVDLPEVSSGELDEDDPVIPVQAAKRDGPDFLDIDLRPSVALKETNGNVKSPRKVNFQSPHQDKHDDLDENTSEMDINKHSPVRSTEARPARSRQTSKSTESRIPRKVRFNDSLAAHDLLDYSTSPLDTKIYIDPLQALKRLSSPHRHPDERSPKLTVQEKLNVAQAEAEAAAYASAKASKSKTASAREHEEAEAEAEEKVKELSPRKTKKIGGRPRRRKSTLTAAELDTLMNMAA</sequence>
<dbReference type="OrthoDB" id="312015at2759"/>
<dbReference type="AlphaFoldDB" id="A0A6G1H693"/>
<feature type="region of interest" description="Disordered" evidence="4">
    <location>
        <begin position="181"/>
        <end position="205"/>
    </location>
</feature>
<feature type="region of interest" description="Disordered" evidence="4">
    <location>
        <begin position="571"/>
        <end position="635"/>
    </location>
</feature>
<evidence type="ECO:0008006" key="7">
    <source>
        <dbReference type="Google" id="ProtNLM"/>
    </source>
</evidence>
<dbReference type="EMBL" id="ML977148">
    <property type="protein sequence ID" value="KAF1988478.1"/>
    <property type="molecule type" value="Genomic_DNA"/>
</dbReference>
<feature type="coiled-coil region" evidence="3">
    <location>
        <begin position="59"/>
        <end position="107"/>
    </location>
</feature>
<dbReference type="Pfam" id="PF11559">
    <property type="entry name" value="ADIP"/>
    <property type="match status" value="1"/>
</dbReference>
<evidence type="ECO:0000313" key="5">
    <source>
        <dbReference type="EMBL" id="KAF1988478.1"/>
    </source>
</evidence>
<feature type="compositionally biased region" description="Low complexity" evidence="4">
    <location>
        <begin position="571"/>
        <end position="584"/>
    </location>
</feature>
<evidence type="ECO:0000256" key="2">
    <source>
        <dbReference type="ARBA" id="ARBA00023054"/>
    </source>
</evidence>
<protein>
    <recommendedName>
        <fullName evidence="7">NIMA interactive protein</fullName>
    </recommendedName>
</protein>
<reference evidence="5" key="1">
    <citation type="journal article" date="2020" name="Stud. Mycol.">
        <title>101 Dothideomycetes genomes: a test case for predicting lifestyles and emergence of pathogens.</title>
        <authorList>
            <person name="Haridas S."/>
            <person name="Albert R."/>
            <person name="Binder M."/>
            <person name="Bloem J."/>
            <person name="Labutti K."/>
            <person name="Salamov A."/>
            <person name="Andreopoulos B."/>
            <person name="Baker S."/>
            <person name="Barry K."/>
            <person name="Bills G."/>
            <person name="Bluhm B."/>
            <person name="Cannon C."/>
            <person name="Castanera R."/>
            <person name="Culley D."/>
            <person name="Daum C."/>
            <person name="Ezra D."/>
            <person name="Gonzalez J."/>
            <person name="Henrissat B."/>
            <person name="Kuo A."/>
            <person name="Liang C."/>
            <person name="Lipzen A."/>
            <person name="Lutzoni F."/>
            <person name="Magnuson J."/>
            <person name="Mondo S."/>
            <person name="Nolan M."/>
            <person name="Ohm R."/>
            <person name="Pangilinan J."/>
            <person name="Park H.-J."/>
            <person name="Ramirez L."/>
            <person name="Alfaro M."/>
            <person name="Sun H."/>
            <person name="Tritt A."/>
            <person name="Yoshinaga Y."/>
            <person name="Zwiers L.-H."/>
            <person name="Turgeon B."/>
            <person name="Goodwin S."/>
            <person name="Spatafora J."/>
            <person name="Crous P."/>
            <person name="Grigoriev I."/>
        </authorList>
    </citation>
    <scope>NUCLEOTIDE SEQUENCE</scope>
    <source>
        <strain evidence="5">CBS 113979</strain>
    </source>
</reference>
<gene>
    <name evidence="5" type="ORF">K402DRAFT_328468</name>
</gene>
<dbReference type="PANTHER" id="PTHR47057:SF1">
    <property type="entry name" value="AFADIN_ALPHA-ACTININ-BINDING PROTEIN"/>
    <property type="match status" value="1"/>
</dbReference>
<feature type="compositionally biased region" description="Basic residues" evidence="4">
    <location>
        <begin position="606"/>
        <end position="620"/>
    </location>
</feature>
<evidence type="ECO:0000256" key="4">
    <source>
        <dbReference type="SAM" id="MobiDB-lite"/>
    </source>
</evidence>
<dbReference type="InterPro" id="IPR021622">
    <property type="entry name" value="Afadin/alpha-actinin-bd"/>
</dbReference>
<organism evidence="5 6">
    <name type="scientific">Aulographum hederae CBS 113979</name>
    <dbReference type="NCBI Taxonomy" id="1176131"/>
    <lineage>
        <taxon>Eukaryota</taxon>
        <taxon>Fungi</taxon>
        <taxon>Dikarya</taxon>
        <taxon>Ascomycota</taxon>
        <taxon>Pezizomycotina</taxon>
        <taxon>Dothideomycetes</taxon>
        <taxon>Pleosporomycetidae</taxon>
        <taxon>Aulographales</taxon>
        <taxon>Aulographaceae</taxon>
    </lineage>
</organism>
<evidence type="ECO:0000313" key="6">
    <source>
        <dbReference type="Proteomes" id="UP000800041"/>
    </source>
</evidence>
<evidence type="ECO:0000256" key="1">
    <source>
        <dbReference type="ARBA" id="ARBA00009291"/>
    </source>
</evidence>
<name>A0A6G1H693_9PEZI</name>
<dbReference type="Proteomes" id="UP000800041">
    <property type="component" value="Unassembled WGS sequence"/>
</dbReference>